<keyword evidence="3" id="KW-0813">Transport</keyword>
<feature type="transmembrane region" description="Helical" evidence="8">
    <location>
        <begin position="361"/>
        <end position="380"/>
    </location>
</feature>
<comment type="caution">
    <text evidence="10">The sequence shown here is derived from an EMBL/GenBank/DDBJ whole genome shotgun (WGS) entry which is preliminary data.</text>
</comment>
<feature type="transmembrane region" description="Helical" evidence="8">
    <location>
        <begin position="417"/>
        <end position="442"/>
    </location>
</feature>
<dbReference type="Pfam" id="PF07690">
    <property type="entry name" value="MFS_1"/>
    <property type="match status" value="1"/>
</dbReference>
<feature type="transmembrane region" description="Helical" evidence="8">
    <location>
        <begin position="6"/>
        <end position="27"/>
    </location>
</feature>
<dbReference type="PANTHER" id="PTHR11360:SF224">
    <property type="entry name" value="MAJOR FACILITATOR SUPERFAMILY (MFS) PROFILE DOMAIN-CONTAINING PROTEIN-RELATED"/>
    <property type="match status" value="1"/>
</dbReference>
<accession>A0A9P8ZYW6</accession>
<dbReference type="OrthoDB" id="5667at2759"/>
<feature type="transmembrane region" description="Helical" evidence="8">
    <location>
        <begin position="481"/>
        <end position="502"/>
    </location>
</feature>
<dbReference type="PANTHER" id="PTHR11360">
    <property type="entry name" value="MONOCARBOXYLATE TRANSPORTER"/>
    <property type="match status" value="1"/>
</dbReference>
<evidence type="ECO:0000256" key="8">
    <source>
        <dbReference type="SAM" id="Phobius"/>
    </source>
</evidence>
<feature type="transmembrane region" description="Helical" evidence="8">
    <location>
        <begin position="392"/>
        <end position="411"/>
    </location>
</feature>
<dbReference type="InterPro" id="IPR036259">
    <property type="entry name" value="MFS_trans_sf"/>
</dbReference>
<sequence length="514" mass="55360">MVFLFFISFSILLLSIKESMLAVYAAFRHLKTSSVTKQYEKNVVMSRPQTSYASSTTQSPNPSSVSGARNPQNADVGVPRSSFELVQISDVEAAENSTGAEPLKSSAASEWDPAAFPDGGVEAWLVVMGAFSALFCTFGLLNCIGVFLQYYIDGPLSGYGESAVSWITSAQIFFMTGTAFIWGRLYDNYGPRWLLIIGTIVYVFGLMMVSLSSKYYQFFLAQAVVAGCGSGIVFNASLSPIVTWFYKKRATAFGIVASGSSVGGVVLPIMLDRLTQTIGFPWAIRVVAFMFLGLCGITCLTVKSRLPPRPKPFHIRDYLKPFREPAMCLNMVAGFFFYWGMFLPFNYLTLQATAAGMSPSLVPYLLSILNAVSIVGRIIPGFTADKLGRFNSMITITALSGIVTLALWIPGKSTGAIIAYGVLFGLTSGGFVSLVPACIAQLSEVHEIGTRSGTTFLVSGVGALTGSPIAGALVSDMNGDYRGLQIFCGCTLLVATLFYIAARYAQAGFRYAKI</sequence>
<dbReference type="AlphaFoldDB" id="A0A9P8ZYW6"/>
<evidence type="ECO:0000313" key="11">
    <source>
        <dbReference type="Proteomes" id="UP000758603"/>
    </source>
</evidence>
<evidence type="ECO:0000256" key="7">
    <source>
        <dbReference type="SAM" id="MobiDB-lite"/>
    </source>
</evidence>
<dbReference type="PROSITE" id="PS50850">
    <property type="entry name" value="MFS"/>
    <property type="match status" value="1"/>
</dbReference>
<feature type="transmembrane region" description="Helical" evidence="8">
    <location>
        <begin position="164"/>
        <end position="186"/>
    </location>
</feature>
<feature type="transmembrane region" description="Helical" evidence="8">
    <location>
        <begin position="322"/>
        <end position="341"/>
    </location>
</feature>
<keyword evidence="6 8" id="KW-0472">Membrane</keyword>
<dbReference type="GeneID" id="70131689"/>
<dbReference type="EMBL" id="JAGPXC010000004">
    <property type="protein sequence ID" value="KAH6654441.1"/>
    <property type="molecule type" value="Genomic_DNA"/>
</dbReference>
<dbReference type="RefSeq" id="XP_045958711.1">
    <property type="nucleotide sequence ID" value="XM_046102797.1"/>
</dbReference>
<evidence type="ECO:0000256" key="3">
    <source>
        <dbReference type="ARBA" id="ARBA00022448"/>
    </source>
</evidence>
<evidence type="ECO:0000259" key="9">
    <source>
        <dbReference type="PROSITE" id="PS50850"/>
    </source>
</evidence>
<reference evidence="10" key="1">
    <citation type="journal article" date="2021" name="Nat. Commun.">
        <title>Genetic determinants of endophytism in the Arabidopsis root mycobiome.</title>
        <authorList>
            <person name="Mesny F."/>
            <person name="Miyauchi S."/>
            <person name="Thiergart T."/>
            <person name="Pickel B."/>
            <person name="Atanasova L."/>
            <person name="Karlsson M."/>
            <person name="Huettel B."/>
            <person name="Barry K.W."/>
            <person name="Haridas S."/>
            <person name="Chen C."/>
            <person name="Bauer D."/>
            <person name="Andreopoulos W."/>
            <person name="Pangilinan J."/>
            <person name="LaButti K."/>
            <person name="Riley R."/>
            <person name="Lipzen A."/>
            <person name="Clum A."/>
            <person name="Drula E."/>
            <person name="Henrissat B."/>
            <person name="Kohler A."/>
            <person name="Grigoriev I.V."/>
            <person name="Martin F.M."/>
            <person name="Hacquard S."/>
        </authorList>
    </citation>
    <scope>NUCLEOTIDE SEQUENCE</scope>
    <source>
        <strain evidence="10">MPI-SDFR-AT-0073</strain>
    </source>
</reference>
<dbReference type="GO" id="GO:0016020">
    <property type="term" value="C:membrane"/>
    <property type="evidence" value="ECO:0007669"/>
    <property type="project" value="UniProtKB-SubCell"/>
</dbReference>
<feature type="transmembrane region" description="Helical" evidence="8">
    <location>
        <begin position="454"/>
        <end position="475"/>
    </location>
</feature>
<feature type="domain" description="Major facilitator superfamily (MFS) profile" evidence="9">
    <location>
        <begin position="125"/>
        <end position="506"/>
    </location>
</feature>
<protein>
    <submittedName>
        <fullName evidence="10">Major facilitator superfamily domain-containing protein</fullName>
    </submittedName>
</protein>
<keyword evidence="5 8" id="KW-1133">Transmembrane helix</keyword>
<evidence type="ECO:0000256" key="5">
    <source>
        <dbReference type="ARBA" id="ARBA00022989"/>
    </source>
</evidence>
<feature type="compositionally biased region" description="Polar residues" evidence="7">
    <location>
        <begin position="47"/>
        <end position="73"/>
    </location>
</feature>
<dbReference type="Proteomes" id="UP000758603">
    <property type="component" value="Unassembled WGS sequence"/>
</dbReference>
<evidence type="ECO:0000256" key="6">
    <source>
        <dbReference type="ARBA" id="ARBA00023136"/>
    </source>
</evidence>
<proteinExistence type="inferred from homology"/>
<dbReference type="InterPro" id="IPR011701">
    <property type="entry name" value="MFS"/>
</dbReference>
<dbReference type="GO" id="GO:0022857">
    <property type="term" value="F:transmembrane transporter activity"/>
    <property type="evidence" value="ECO:0007669"/>
    <property type="project" value="InterPro"/>
</dbReference>
<feature type="transmembrane region" description="Helical" evidence="8">
    <location>
        <begin position="193"/>
        <end position="212"/>
    </location>
</feature>
<dbReference type="SUPFAM" id="SSF103473">
    <property type="entry name" value="MFS general substrate transporter"/>
    <property type="match status" value="1"/>
</dbReference>
<evidence type="ECO:0000313" key="10">
    <source>
        <dbReference type="EMBL" id="KAH6654441.1"/>
    </source>
</evidence>
<dbReference type="InterPro" id="IPR050327">
    <property type="entry name" value="Proton-linked_MCT"/>
</dbReference>
<dbReference type="InterPro" id="IPR020846">
    <property type="entry name" value="MFS_dom"/>
</dbReference>
<feature type="transmembrane region" description="Helical" evidence="8">
    <location>
        <begin position="123"/>
        <end position="152"/>
    </location>
</feature>
<feature type="region of interest" description="Disordered" evidence="7">
    <location>
        <begin position="47"/>
        <end position="76"/>
    </location>
</feature>
<comment type="similarity">
    <text evidence="2">Belongs to the major facilitator superfamily. Monocarboxylate porter (TC 2.A.1.13) family.</text>
</comment>
<feature type="transmembrane region" description="Helical" evidence="8">
    <location>
        <begin position="218"/>
        <end position="238"/>
    </location>
</feature>
<comment type="subcellular location">
    <subcellularLocation>
        <location evidence="1">Membrane</location>
        <topology evidence="1">Multi-pass membrane protein</topology>
    </subcellularLocation>
</comment>
<organism evidence="10 11">
    <name type="scientific">Truncatella angustata</name>
    <dbReference type="NCBI Taxonomy" id="152316"/>
    <lineage>
        <taxon>Eukaryota</taxon>
        <taxon>Fungi</taxon>
        <taxon>Dikarya</taxon>
        <taxon>Ascomycota</taxon>
        <taxon>Pezizomycotina</taxon>
        <taxon>Sordariomycetes</taxon>
        <taxon>Xylariomycetidae</taxon>
        <taxon>Amphisphaeriales</taxon>
        <taxon>Sporocadaceae</taxon>
        <taxon>Truncatella</taxon>
    </lineage>
</organism>
<dbReference type="CDD" id="cd17352">
    <property type="entry name" value="MFS_MCT_SLC16"/>
    <property type="match status" value="1"/>
</dbReference>
<name>A0A9P8ZYW6_9PEZI</name>
<dbReference type="Gene3D" id="1.20.1250.20">
    <property type="entry name" value="MFS general substrate transporter like domains"/>
    <property type="match status" value="2"/>
</dbReference>
<evidence type="ECO:0000256" key="2">
    <source>
        <dbReference type="ARBA" id="ARBA00006727"/>
    </source>
</evidence>
<gene>
    <name evidence="10" type="ORF">BKA67DRAFT_565179</name>
</gene>
<evidence type="ECO:0000256" key="1">
    <source>
        <dbReference type="ARBA" id="ARBA00004141"/>
    </source>
</evidence>
<keyword evidence="11" id="KW-1185">Reference proteome</keyword>
<evidence type="ECO:0000256" key="4">
    <source>
        <dbReference type="ARBA" id="ARBA00022692"/>
    </source>
</evidence>
<feature type="transmembrane region" description="Helical" evidence="8">
    <location>
        <begin position="282"/>
        <end position="302"/>
    </location>
</feature>
<keyword evidence="4 8" id="KW-0812">Transmembrane</keyword>
<feature type="transmembrane region" description="Helical" evidence="8">
    <location>
        <begin position="250"/>
        <end position="270"/>
    </location>
</feature>